<name>A0A8T1GZM5_9STRA</name>
<accession>A0A8T1GZM5</accession>
<dbReference type="Proteomes" id="UP000760860">
    <property type="component" value="Unassembled WGS sequence"/>
</dbReference>
<comment type="caution">
    <text evidence="1">The sequence shown here is derived from an EMBL/GenBank/DDBJ whole genome shotgun (WGS) entry which is preliminary data.</text>
</comment>
<reference evidence="1" key="1">
    <citation type="submission" date="2018-05" db="EMBL/GenBank/DDBJ databases">
        <title>Effector identification in a new, highly contiguous assembly of the strawberry crown rot pathogen Phytophthora cactorum.</title>
        <authorList>
            <person name="Armitage A.D."/>
            <person name="Nellist C.F."/>
            <person name="Bates H."/>
            <person name="Vickerstaff R.J."/>
            <person name="Harrison R.J."/>
        </authorList>
    </citation>
    <scope>NUCLEOTIDE SEQUENCE</scope>
    <source>
        <strain evidence="1">P421</strain>
    </source>
</reference>
<gene>
    <name evidence="1" type="ORF">PC129_g24621</name>
</gene>
<sequence length="43" mass="4460">MAVDTLGQIAAENGSRFTIATGGRGSPRTALPEVLVMDYPQPA</sequence>
<proteinExistence type="predicted"/>
<organism evidence="1 2">
    <name type="scientific">Phytophthora cactorum</name>
    <dbReference type="NCBI Taxonomy" id="29920"/>
    <lineage>
        <taxon>Eukaryota</taxon>
        <taxon>Sar</taxon>
        <taxon>Stramenopiles</taxon>
        <taxon>Oomycota</taxon>
        <taxon>Peronosporomycetes</taxon>
        <taxon>Peronosporales</taxon>
        <taxon>Peronosporaceae</taxon>
        <taxon>Phytophthora</taxon>
    </lineage>
</organism>
<evidence type="ECO:0000313" key="2">
    <source>
        <dbReference type="Proteomes" id="UP000760860"/>
    </source>
</evidence>
<dbReference type="AlphaFoldDB" id="A0A8T1GZM5"/>
<evidence type="ECO:0000313" key="1">
    <source>
        <dbReference type="EMBL" id="KAG3196856.1"/>
    </source>
</evidence>
<protein>
    <submittedName>
        <fullName evidence="1">Uncharacterized protein</fullName>
    </submittedName>
</protein>
<dbReference type="EMBL" id="RCMV01003922">
    <property type="protein sequence ID" value="KAG3196856.1"/>
    <property type="molecule type" value="Genomic_DNA"/>
</dbReference>